<evidence type="ECO:0000256" key="4">
    <source>
        <dbReference type="ARBA" id="ARBA00022703"/>
    </source>
</evidence>
<evidence type="ECO:0000256" key="6">
    <source>
        <dbReference type="ARBA" id="ARBA00023242"/>
    </source>
</evidence>
<keyword evidence="7" id="KW-0131">Cell cycle</keyword>
<gene>
    <name evidence="13" type="ORF">LTLLF_138235</name>
</gene>
<keyword evidence="4" id="KW-0053">Apoptosis</keyword>
<accession>A0A8J6GMK2</accession>
<keyword evidence="6" id="KW-0539">Nucleus</keyword>
<sequence length="922" mass="102645">MNRRRRFLLASVLALQNSSFIYPSCQRCFSRIVLDSQRFTCPKCGSSGEAESASYRYKLSLKVAESSRLCVITVFGSCLDTFFGLTATGLKRYLEDSGETPEALDSGGRQSLLTTAVENCFVGQSFVFGVTNFGDVCEHDSDPSNFLQPCCQHKGEVRTLVASQMVLPSPHVTGFTVIDYLNQLLHSSNFKKQHCDSQECSSHSLSLDHSDSDLSSRRSSGKTSCFLESCGRDDFLRFWQPSLELTSTDSQVTANDDVSASEQTMVSGTPNQNRQYISFSKATTSKNWHDPLQSSQSRVSCMDKNNTTGKLGGDFGLHADHLSPVCPGFRETRLSDSNSLLPPQMQDPSEEDNAECYSEAAIKSEYSQDDIPCYQHRDINTTSILQERSAFSLSSLRSKETPSASQTLIWDDLPFSESLNKFLEVVENEIAITETDPEDRKQIIDNGIDKFHTDHSRLSVTPRRNTGALNAPPLCLRSSQAMMKENSRKETFFSSCESNPSPQIEKESKPNKTAEPVSTGSNRSDISEWFLDTCLSAFFTSPNDMEASVTQKRTLQQRDEISLRPNTSTGDCSHLRNKCCNGCGEKSCSDTKGKLASLCSKKHGDVSYLQKLENKQYYRWSENQDDNFTICRKLTYPLENLCSSPGNTITAKEIPHRPISSNLTQSFSADHEGSYNASADLFDDVAKNKDIGTEIAKMSQDVLLPWEASCSENCVVGENCSQPSQKLPLQNISTSRCPRASSQSDSESDFSESQDFVPCSQSTPVAGFHQRIHGLRGTFRILPLLYSNLDANYKKTKISPENDKQQATSAFPKNVKTPSQKSKSPVVSDLTQPEINHCPTAEGPESDVDEWVPPTTQKVFLSDTLGFKAMCLRKCLADQKELPRKKMIKVAHKTSMFKIKSKEYVYSNGCKNRSVLTKHNYK</sequence>
<evidence type="ECO:0000256" key="5">
    <source>
        <dbReference type="ARBA" id="ARBA00022810"/>
    </source>
</evidence>
<dbReference type="GO" id="GO:0005634">
    <property type="term" value="C:nucleus"/>
    <property type="evidence" value="ECO:0007669"/>
    <property type="project" value="UniProtKB-SubCell"/>
</dbReference>
<feature type="region of interest" description="Disordered" evidence="11">
    <location>
        <begin position="797"/>
        <end position="833"/>
    </location>
</feature>
<name>A0A8J6GMK2_MICOH</name>
<evidence type="ECO:0000256" key="8">
    <source>
        <dbReference type="ARBA" id="ARBA00053253"/>
    </source>
</evidence>
<comment type="caution">
    <text evidence="13">The sequence shown here is derived from an EMBL/GenBank/DDBJ whole genome shotgun (WGS) entry which is preliminary data.</text>
</comment>
<dbReference type="GO" id="GO:0005737">
    <property type="term" value="C:cytoplasm"/>
    <property type="evidence" value="ECO:0007669"/>
    <property type="project" value="UniProtKB-SubCell"/>
</dbReference>
<dbReference type="GO" id="GO:0006915">
    <property type="term" value="P:apoptotic process"/>
    <property type="evidence" value="ECO:0007669"/>
    <property type="project" value="UniProtKB-KW"/>
</dbReference>
<dbReference type="AlphaFoldDB" id="A0A8J6GMK2"/>
<dbReference type="Proteomes" id="UP000710432">
    <property type="component" value="Unassembled WGS sequence"/>
</dbReference>
<evidence type="ECO:0000256" key="3">
    <source>
        <dbReference type="ARBA" id="ARBA00022490"/>
    </source>
</evidence>
<evidence type="ECO:0000256" key="11">
    <source>
        <dbReference type="SAM" id="MobiDB-lite"/>
    </source>
</evidence>
<dbReference type="InterPro" id="IPR012340">
    <property type="entry name" value="NA-bd_OB-fold"/>
</dbReference>
<feature type="region of interest" description="Disordered" evidence="11">
    <location>
        <begin position="488"/>
        <end position="522"/>
    </location>
</feature>
<dbReference type="GO" id="GO:1902230">
    <property type="term" value="P:negative regulation of intrinsic apoptotic signaling pathway in response to DNA damage"/>
    <property type="evidence" value="ECO:0007669"/>
    <property type="project" value="InterPro"/>
</dbReference>
<dbReference type="InterPro" id="IPR013955">
    <property type="entry name" value="Rep_factor-A_C"/>
</dbReference>
<proteinExistence type="predicted"/>
<organism evidence="13 14">
    <name type="scientific">Microtus ochrogaster</name>
    <name type="common">Prairie vole</name>
    <dbReference type="NCBI Taxonomy" id="79684"/>
    <lineage>
        <taxon>Eukaryota</taxon>
        <taxon>Metazoa</taxon>
        <taxon>Chordata</taxon>
        <taxon>Craniata</taxon>
        <taxon>Vertebrata</taxon>
        <taxon>Euteleostomi</taxon>
        <taxon>Mammalia</taxon>
        <taxon>Eutheria</taxon>
        <taxon>Euarchontoglires</taxon>
        <taxon>Glires</taxon>
        <taxon>Rodentia</taxon>
        <taxon>Myomorpha</taxon>
        <taxon>Muroidea</taxon>
        <taxon>Cricetidae</taxon>
        <taxon>Arvicolinae</taxon>
        <taxon>Microtus</taxon>
    </lineage>
</organism>
<dbReference type="Gene3D" id="2.40.50.140">
    <property type="entry name" value="Nucleic acid-binding proteins"/>
    <property type="match status" value="1"/>
</dbReference>
<protein>
    <recommendedName>
        <fullName evidence="9">DNA damage-induced apoptosis suppressor protein</fullName>
    </recommendedName>
    <alternativeName>
        <fullName evidence="10">Nitric oxide-inducible gene protein</fullName>
    </alternativeName>
</protein>
<evidence type="ECO:0000256" key="1">
    <source>
        <dbReference type="ARBA" id="ARBA00004123"/>
    </source>
</evidence>
<feature type="compositionally biased region" description="Polar residues" evidence="11">
    <location>
        <begin position="805"/>
        <end position="833"/>
    </location>
</feature>
<comment type="function">
    <text evidence="8">May be an anti-apoptotic protein involved in DNA repair or cell survival.</text>
</comment>
<evidence type="ECO:0000256" key="10">
    <source>
        <dbReference type="ARBA" id="ARBA00075896"/>
    </source>
</evidence>
<evidence type="ECO:0000256" key="7">
    <source>
        <dbReference type="ARBA" id="ARBA00023306"/>
    </source>
</evidence>
<dbReference type="PANTHER" id="PTHR35537:SF1">
    <property type="entry name" value="DNA DAMAGE-INDUCED APOPTOSIS SUPPRESSOR PROTEIN"/>
    <property type="match status" value="1"/>
</dbReference>
<dbReference type="FunFam" id="2.40.50.140:FF:000217">
    <property type="entry name" value="DNA damage induced apoptosis suppressor"/>
    <property type="match status" value="1"/>
</dbReference>
<dbReference type="SUPFAM" id="SSF50249">
    <property type="entry name" value="Nucleic acid-binding proteins"/>
    <property type="match status" value="1"/>
</dbReference>
<feature type="region of interest" description="Disordered" evidence="11">
    <location>
        <begin position="203"/>
        <end position="223"/>
    </location>
</feature>
<evidence type="ECO:0000256" key="2">
    <source>
        <dbReference type="ARBA" id="ARBA00004496"/>
    </source>
</evidence>
<reference evidence="13" key="1">
    <citation type="submission" date="2020-03" db="EMBL/GenBank/DDBJ databases">
        <title>Studies in the Genomics of Life Span.</title>
        <authorList>
            <person name="Glass D."/>
        </authorList>
    </citation>
    <scope>NUCLEOTIDE SEQUENCE</scope>
    <source>
        <strain evidence="13">LTLLF</strain>
        <tissue evidence="13">Muscle</tissue>
    </source>
</reference>
<feature type="domain" description="Replication factor A C-terminal" evidence="12">
    <location>
        <begin position="10"/>
        <end position="96"/>
    </location>
</feature>
<dbReference type="GO" id="GO:0051726">
    <property type="term" value="P:regulation of cell cycle"/>
    <property type="evidence" value="ECO:0007669"/>
    <property type="project" value="UniProtKB-KW"/>
</dbReference>
<evidence type="ECO:0000256" key="9">
    <source>
        <dbReference type="ARBA" id="ARBA00069059"/>
    </source>
</evidence>
<keyword evidence="3" id="KW-0963">Cytoplasm</keyword>
<feature type="region of interest" description="Disordered" evidence="11">
    <location>
        <begin position="731"/>
        <end position="756"/>
    </location>
</feature>
<feature type="region of interest" description="Disordered" evidence="11">
    <location>
        <begin position="333"/>
        <end position="352"/>
    </location>
</feature>
<evidence type="ECO:0000313" key="14">
    <source>
        <dbReference type="Proteomes" id="UP000710432"/>
    </source>
</evidence>
<feature type="region of interest" description="Disordered" evidence="11">
    <location>
        <begin position="249"/>
        <end position="274"/>
    </location>
</feature>
<feature type="compositionally biased region" description="Polar residues" evidence="11">
    <location>
        <begin position="492"/>
        <end position="502"/>
    </location>
</feature>
<dbReference type="EMBL" id="JAATJU010021363">
    <property type="protein sequence ID" value="KAH0513915.1"/>
    <property type="molecule type" value="Genomic_DNA"/>
</dbReference>
<dbReference type="InterPro" id="IPR043522">
    <property type="entry name" value="DDIAS"/>
</dbReference>
<feature type="compositionally biased region" description="Basic and acidic residues" evidence="11">
    <location>
        <begin position="206"/>
        <end position="216"/>
    </location>
</feature>
<dbReference type="Pfam" id="PF08646">
    <property type="entry name" value="Rep_fac-A_C"/>
    <property type="match status" value="1"/>
</dbReference>
<comment type="subcellular location">
    <subcellularLocation>
        <location evidence="2">Cytoplasm</location>
    </subcellularLocation>
    <subcellularLocation>
        <location evidence="1">Nucleus</location>
    </subcellularLocation>
</comment>
<dbReference type="PANTHER" id="PTHR35537">
    <property type="entry name" value="DNA DAMAGE-INDUCIBLE APOPTOSIS SUPPRESSOR PROTEIN DDIAS"/>
    <property type="match status" value="1"/>
</dbReference>
<keyword evidence="5" id="KW-0338">Growth arrest</keyword>
<evidence type="ECO:0000313" key="13">
    <source>
        <dbReference type="EMBL" id="KAH0513915.1"/>
    </source>
</evidence>
<evidence type="ECO:0000259" key="12">
    <source>
        <dbReference type="Pfam" id="PF08646"/>
    </source>
</evidence>